<dbReference type="InterPro" id="IPR050688">
    <property type="entry name" value="Zinc_finger/UBP_domain"/>
</dbReference>
<evidence type="ECO:0000256" key="3">
    <source>
        <dbReference type="ARBA" id="ARBA00022771"/>
    </source>
</evidence>
<evidence type="ECO:0000259" key="7">
    <source>
        <dbReference type="PROSITE" id="PS50157"/>
    </source>
</evidence>
<evidence type="ECO:0000256" key="2">
    <source>
        <dbReference type="ARBA" id="ARBA00022737"/>
    </source>
</evidence>
<dbReference type="GO" id="GO:0045944">
    <property type="term" value="P:positive regulation of transcription by RNA polymerase II"/>
    <property type="evidence" value="ECO:0007669"/>
    <property type="project" value="TreeGrafter"/>
</dbReference>
<protein>
    <recommendedName>
        <fullName evidence="7">C2H2-type domain-containing protein</fullName>
    </recommendedName>
</protein>
<sequence>MPRVARTLSSRSHKLPTGGKTPPSPPLHIRCTQPGCPWTFSRQGDLKRHLPQHMSPEDRAALMMHCTEPGCPYKTLQQSNMKTHMNAKHTGEKPHKCTVCPYASADPSCLYRHMLAIHPEDSGKESRRRSRKASASPAHSSATSSPGSSSAWSTPSPAPSTDSLLYPLQYPSPSADDLIAQFFPVAPTPASSGDLWYDVAYPASASLDSSSSPEESFSWSAGPSTPNSDVMWSPTFDNCGTMAVTPAPALALQYPAEHLPPFTSTYDDLSFFASGCGPAPFLPELALEQPAFPYDAALESPPAPLFSSFELHPLLSPAPFLNEWSNALLNF</sequence>
<feature type="domain" description="C2H2-type" evidence="7">
    <location>
        <begin position="29"/>
        <end position="58"/>
    </location>
</feature>
<feature type="region of interest" description="Disordered" evidence="6">
    <location>
        <begin position="120"/>
        <end position="158"/>
    </location>
</feature>
<evidence type="ECO:0000256" key="5">
    <source>
        <dbReference type="PROSITE-ProRule" id="PRU00042"/>
    </source>
</evidence>
<dbReference type="PROSITE" id="PS00028">
    <property type="entry name" value="ZINC_FINGER_C2H2_1"/>
    <property type="match status" value="1"/>
</dbReference>
<comment type="caution">
    <text evidence="8">The sequence shown here is derived from an EMBL/GenBank/DDBJ whole genome shotgun (WGS) entry which is preliminary data.</text>
</comment>
<feature type="domain" description="C2H2-type" evidence="7">
    <location>
        <begin position="64"/>
        <end position="94"/>
    </location>
</feature>
<dbReference type="FunFam" id="3.30.160.60:FF:000446">
    <property type="entry name" value="Zinc finger protein"/>
    <property type="match status" value="1"/>
</dbReference>
<feature type="compositionally biased region" description="Low complexity" evidence="6">
    <location>
        <begin position="133"/>
        <end position="158"/>
    </location>
</feature>
<reference evidence="8" key="1">
    <citation type="submission" date="2023-03" db="EMBL/GenBank/DDBJ databases">
        <title>Massive genome expansion in bonnet fungi (Mycena s.s.) driven by repeated elements and novel gene families across ecological guilds.</title>
        <authorList>
            <consortium name="Lawrence Berkeley National Laboratory"/>
            <person name="Harder C.B."/>
            <person name="Miyauchi S."/>
            <person name="Viragh M."/>
            <person name="Kuo A."/>
            <person name="Thoen E."/>
            <person name="Andreopoulos B."/>
            <person name="Lu D."/>
            <person name="Skrede I."/>
            <person name="Drula E."/>
            <person name="Henrissat B."/>
            <person name="Morin E."/>
            <person name="Kohler A."/>
            <person name="Barry K."/>
            <person name="LaButti K."/>
            <person name="Morin E."/>
            <person name="Salamov A."/>
            <person name="Lipzen A."/>
            <person name="Mereny Z."/>
            <person name="Hegedus B."/>
            <person name="Baldrian P."/>
            <person name="Stursova M."/>
            <person name="Weitz H."/>
            <person name="Taylor A."/>
            <person name="Grigoriev I.V."/>
            <person name="Nagy L.G."/>
            <person name="Martin F."/>
            <person name="Kauserud H."/>
        </authorList>
    </citation>
    <scope>NUCLEOTIDE SEQUENCE</scope>
    <source>
        <strain evidence="8">CBHHK173m</strain>
    </source>
</reference>
<dbReference type="GO" id="GO:0005634">
    <property type="term" value="C:nucleus"/>
    <property type="evidence" value="ECO:0007669"/>
    <property type="project" value="TreeGrafter"/>
</dbReference>
<evidence type="ECO:0000313" key="8">
    <source>
        <dbReference type="EMBL" id="KAJ7087949.1"/>
    </source>
</evidence>
<gene>
    <name evidence="8" type="ORF">B0H15DRAFT_294448</name>
</gene>
<name>A0AAD6U7K2_9AGAR</name>
<keyword evidence="4" id="KW-0862">Zinc</keyword>
<evidence type="ECO:0000256" key="4">
    <source>
        <dbReference type="ARBA" id="ARBA00022833"/>
    </source>
</evidence>
<dbReference type="InterPro" id="IPR036236">
    <property type="entry name" value="Znf_C2H2_sf"/>
</dbReference>
<keyword evidence="3 5" id="KW-0863">Zinc-finger</keyword>
<feature type="region of interest" description="Disordered" evidence="6">
    <location>
        <begin position="207"/>
        <end position="226"/>
    </location>
</feature>
<dbReference type="EMBL" id="JARJCN010000027">
    <property type="protein sequence ID" value="KAJ7087949.1"/>
    <property type="molecule type" value="Genomic_DNA"/>
</dbReference>
<keyword evidence="2" id="KW-0677">Repeat</keyword>
<accession>A0AAD6U7K2</accession>
<dbReference type="PROSITE" id="PS50157">
    <property type="entry name" value="ZINC_FINGER_C2H2_2"/>
    <property type="match status" value="2"/>
</dbReference>
<dbReference type="PANTHER" id="PTHR24403:SF67">
    <property type="entry name" value="FI01116P-RELATED"/>
    <property type="match status" value="1"/>
</dbReference>
<organism evidence="8 9">
    <name type="scientific">Mycena belliarum</name>
    <dbReference type="NCBI Taxonomy" id="1033014"/>
    <lineage>
        <taxon>Eukaryota</taxon>
        <taxon>Fungi</taxon>
        <taxon>Dikarya</taxon>
        <taxon>Basidiomycota</taxon>
        <taxon>Agaricomycotina</taxon>
        <taxon>Agaricomycetes</taxon>
        <taxon>Agaricomycetidae</taxon>
        <taxon>Agaricales</taxon>
        <taxon>Marasmiineae</taxon>
        <taxon>Mycenaceae</taxon>
        <taxon>Mycena</taxon>
    </lineage>
</organism>
<feature type="compositionally biased region" description="Low complexity" evidence="6">
    <location>
        <begin position="207"/>
        <end position="221"/>
    </location>
</feature>
<keyword evidence="1" id="KW-0479">Metal-binding</keyword>
<dbReference type="InterPro" id="IPR013087">
    <property type="entry name" value="Znf_C2H2_type"/>
</dbReference>
<keyword evidence="9" id="KW-1185">Reference proteome</keyword>
<dbReference type="SUPFAM" id="SSF57667">
    <property type="entry name" value="beta-beta-alpha zinc fingers"/>
    <property type="match status" value="1"/>
</dbReference>
<evidence type="ECO:0000256" key="6">
    <source>
        <dbReference type="SAM" id="MobiDB-lite"/>
    </source>
</evidence>
<dbReference type="GO" id="GO:0008270">
    <property type="term" value="F:zinc ion binding"/>
    <property type="evidence" value="ECO:0007669"/>
    <property type="project" value="UniProtKB-KW"/>
</dbReference>
<dbReference type="Proteomes" id="UP001222325">
    <property type="component" value="Unassembled WGS sequence"/>
</dbReference>
<dbReference type="AlphaFoldDB" id="A0AAD6U7K2"/>
<proteinExistence type="predicted"/>
<evidence type="ECO:0000256" key="1">
    <source>
        <dbReference type="ARBA" id="ARBA00022723"/>
    </source>
</evidence>
<dbReference type="SMART" id="SM00355">
    <property type="entry name" value="ZnF_C2H2"/>
    <property type="match status" value="3"/>
</dbReference>
<evidence type="ECO:0000313" key="9">
    <source>
        <dbReference type="Proteomes" id="UP001222325"/>
    </source>
</evidence>
<dbReference type="PANTHER" id="PTHR24403">
    <property type="entry name" value="ZINC FINGER PROTEIN"/>
    <property type="match status" value="1"/>
</dbReference>
<dbReference type="Pfam" id="PF00096">
    <property type="entry name" value="zf-C2H2"/>
    <property type="match status" value="1"/>
</dbReference>
<feature type="region of interest" description="Disordered" evidence="6">
    <location>
        <begin position="1"/>
        <end position="26"/>
    </location>
</feature>
<dbReference type="Gene3D" id="3.30.160.60">
    <property type="entry name" value="Classic Zinc Finger"/>
    <property type="match status" value="2"/>
</dbReference>